<organism evidence="2 3">
    <name type="scientific">Holospora curviuscula</name>
    <dbReference type="NCBI Taxonomy" id="1082868"/>
    <lineage>
        <taxon>Bacteria</taxon>
        <taxon>Pseudomonadati</taxon>
        <taxon>Pseudomonadota</taxon>
        <taxon>Alphaproteobacteria</taxon>
        <taxon>Holosporales</taxon>
        <taxon>Holosporaceae</taxon>
        <taxon>Holospora</taxon>
    </lineage>
</organism>
<evidence type="ECO:0000313" key="2">
    <source>
        <dbReference type="EMBL" id="PPE03831.1"/>
    </source>
</evidence>
<dbReference type="RefSeq" id="WP_129591868.1">
    <property type="nucleotide sequence ID" value="NZ_PHHC01000080.1"/>
</dbReference>
<proteinExistence type="predicted"/>
<sequence>MRKIQCTLAFTIIVNTTCFGGLTKLIPLLTPYLNEEGKAVSSLVGSVIDTLQLNQSIEMKKAFRNIVFTAFKYDSKSAIHPSPIMKNTGEDMEKSVRNDVENKKKLPKFEKIVRKITGLFVDNPEDSVRWRFLRSVLALEDAAYPEDKQIALKNINEDIKQHIAWKCLSKCGAQYTTPHYVEVVHIKNFWQTLEKFQIIPTVQEDQQILTDPKVLKRIPPKNFQEESPILPQDEASEHQERAFENSVQTCLNMWGVNTQHLPQLQKWIPLFTSYLNEEGKEISSRIENVFHVLGSPLTTIKFPKFFEPTQEMEVKKTLRSIVFTAFSYDAESDGYAAPVMNDTGEEVEKRLGKDEKIKKKLPKFEKIIRNVTGLFLENQEDAEKWRFLRSVISLENAFYTADKEIALTSIDRETKQQIAWKCLSKCGAEYTDQTCVEITHIKNFWEKLRLLPQEQKINAQRQVQQPGQQVQQPGQQVQTRTPWRVIQQEAQENLDPNTPKT</sequence>
<evidence type="ECO:0000256" key="1">
    <source>
        <dbReference type="SAM" id="MobiDB-lite"/>
    </source>
</evidence>
<dbReference type="Proteomes" id="UP000239425">
    <property type="component" value="Unassembled WGS sequence"/>
</dbReference>
<comment type="caution">
    <text evidence="2">The sequence shown here is derived from an EMBL/GenBank/DDBJ whole genome shotgun (WGS) entry which is preliminary data.</text>
</comment>
<accession>A0A2S5R929</accession>
<name>A0A2S5R929_9PROT</name>
<feature type="region of interest" description="Disordered" evidence="1">
    <location>
        <begin position="461"/>
        <end position="501"/>
    </location>
</feature>
<evidence type="ECO:0000313" key="3">
    <source>
        <dbReference type="Proteomes" id="UP000239425"/>
    </source>
</evidence>
<reference evidence="2 3" key="1">
    <citation type="submission" date="2017-11" db="EMBL/GenBank/DDBJ databases">
        <title>Comparative genomic analysis of Holospora spp., intranuclear symbionts of paramecia.</title>
        <authorList>
            <person name="Garushyants S.K."/>
            <person name="Beliavskaya A."/>
            <person name="Malko D.B."/>
            <person name="Logacheva M.D."/>
            <person name="Rautian M.S."/>
            <person name="Gelfand M.S."/>
        </authorList>
    </citation>
    <scope>NUCLEOTIDE SEQUENCE [LARGE SCALE GENOMIC DNA]</scope>
    <source>
        <strain evidence="3">02AZ16</strain>
    </source>
</reference>
<gene>
    <name evidence="2" type="ORF">HCUR_00607</name>
</gene>
<dbReference type="AlphaFoldDB" id="A0A2S5R929"/>
<dbReference type="EMBL" id="PHHC01000080">
    <property type="protein sequence ID" value="PPE03831.1"/>
    <property type="molecule type" value="Genomic_DNA"/>
</dbReference>
<feature type="compositionally biased region" description="Low complexity" evidence="1">
    <location>
        <begin position="461"/>
        <end position="482"/>
    </location>
</feature>
<feature type="compositionally biased region" description="Polar residues" evidence="1">
    <location>
        <begin position="488"/>
        <end position="501"/>
    </location>
</feature>
<keyword evidence="3" id="KW-1185">Reference proteome</keyword>
<protein>
    <submittedName>
        <fullName evidence="2">Uncharacterized protein</fullName>
    </submittedName>
</protein>